<keyword evidence="1 2" id="KW-0238">DNA-binding</keyword>
<protein>
    <submittedName>
        <fullName evidence="4">Single-stranded DNA-binding protein</fullName>
    </submittedName>
</protein>
<gene>
    <name evidence="4" type="ORF">FMM72_00505</name>
</gene>
<dbReference type="Proteomes" id="UP000462501">
    <property type="component" value="Unassembled WGS sequence"/>
</dbReference>
<evidence type="ECO:0000256" key="2">
    <source>
        <dbReference type="PROSITE-ProRule" id="PRU00252"/>
    </source>
</evidence>
<organism evidence="4 5">
    <name type="scientific">Anaerotruncus colihominis</name>
    <dbReference type="NCBI Taxonomy" id="169435"/>
    <lineage>
        <taxon>Bacteria</taxon>
        <taxon>Bacillati</taxon>
        <taxon>Bacillota</taxon>
        <taxon>Clostridia</taxon>
        <taxon>Eubacteriales</taxon>
        <taxon>Oscillospiraceae</taxon>
        <taxon>Anaerotruncus</taxon>
    </lineage>
</organism>
<dbReference type="InterPro" id="IPR000424">
    <property type="entry name" value="Primosome_PriB/ssb"/>
</dbReference>
<evidence type="ECO:0000313" key="4">
    <source>
        <dbReference type="EMBL" id="NDO37740.1"/>
    </source>
</evidence>
<feature type="compositionally biased region" description="Acidic residues" evidence="3">
    <location>
        <begin position="178"/>
        <end position="194"/>
    </location>
</feature>
<accession>A0A845STI7</accession>
<dbReference type="Gene3D" id="2.40.50.140">
    <property type="entry name" value="Nucleic acid-binding proteins"/>
    <property type="match status" value="1"/>
</dbReference>
<dbReference type="AlphaFoldDB" id="A0A845STI7"/>
<feature type="region of interest" description="Disordered" evidence="3">
    <location>
        <begin position="155"/>
        <end position="194"/>
    </location>
</feature>
<evidence type="ECO:0000313" key="5">
    <source>
        <dbReference type="Proteomes" id="UP000462501"/>
    </source>
</evidence>
<comment type="caution">
    <text evidence="4">The sequence shown here is derived from an EMBL/GenBank/DDBJ whole genome shotgun (WGS) entry which is preliminary data.</text>
</comment>
<dbReference type="Pfam" id="PF00436">
    <property type="entry name" value="SSB"/>
    <property type="match status" value="1"/>
</dbReference>
<sequence length="194" mass="21791">MDGWCKLKGMIAPKWCCHAFLLCKINSEENEISKNSRRNKIMFMKSVFHGRLTKAIELKHSNNGHAVCRFQLACDRYVGGDKGTITEYPSFVAWRGLAERLANNTQKGSELLIEAQYTSYKKNIEGEKYPITVVEFEVQSFDFCGSKKDGAAAPLQATAPASVPNKTPPATMDYSEPSYDDFEELEGNDNDLPF</sequence>
<dbReference type="GO" id="GO:0003697">
    <property type="term" value="F:single-stranded DNA binding"/>
    <property type="evidence" value="ECO:0007669"/>
    <property type="project" value="InterPro"/>
</dbReference>
<evidence type="ECO:0000256" key="3">
    <source>
        <dbReference type="SAM" id="MobiDB-lite"/>
    </source>
</evidence>
<evidence type="ECO:0000256" key="1">
    <source>
        <dbReference type="ARBA" id="ARBA00023125"/>
    </source>
</evidence>
<proteinExistence type="predicted"/>
<dbReference type="InterPro" id="IPR012340">
    <property type="entry name" value="NA-bd_OB-fold"/>
</dbReference>
<dbReference type="SUPFAM" id="SSF50249">
    <property type="entry name" value="Nucleic acid-binding proteins"/>
    <property type="match status" value="1"/>
</dbReference>
<reference evidence="4 5" key="1">
    <citation type="submission" date="2019-06" db="EMBL/GenBank/DDBJ databases">
        <title>Draft genome sequences of 15 bacterial species constituting the stable defined intestinal microbiota of the GM15 gnotobiotic mouse model.</title>
        <authorList>
            <person name="Elie C."/>
            <person name="Mathieu A."/>
            <person name="Saliou A."/>
            <person name="Darnaud M."/>
            <person name="Leulier F."/>
            <person name="Tamellini A."/>
        </authorList>
    </citation>
    <scope>NUCLEOTIDE SEQUENCE [LARGE SCALE GENOMIC DNA]</scope>
    <source>
        <strain evidence="4 5">JM4-15</strain>
    </source>
</reference>
<dbReference type="EMBL" id="VIQT01000002">
    <property type="protein sequence ID" value="NDO37740.1"/>
    <property type="molecule type" value="Genomic_DNA"/>
</dbReference>
<dbReference type="PROSITE" id="PS50935">
    <property type="entry name" value="SSB"/>
    <property type="match status" value="1"/>
</dbReference>
<name>A0A845STI7_9FIRM</name>
<dbReference type="CDD" id="cd04496">
    <property type="entry name" value="SSB_OBF"/>
    <property type="match status" value="1"/>
</dbReference>